<proteinExistence type="inferred from homology"/>
<dbReference type="Gene3D" id="1.25.40.20">
    <property type="entry name" value="Ankyrin repeat-containing domain"/>
    <property type="match status" value="1"/>
</dbReference>
<accession>D0MRZ0</accession>
<keyword evidence="2" id="KW-0143">Chaperone</keyword>
<dbReference type="Proteomes" id="UP000006643">
    <property type="component" value="Unassembled WGS sequence"/>
</dbReference>
<keyword evidence="3" id="KW-0040">ANK repeat</keyword>
<dbReference type="GO" id="GO:0016272">
    <property type="term" value="C:prefoldin complex"/>
    <property type="evidence" value="ECO:0007669"/>
    <property type="project" value="InterPro"/>
</dbReference>
<dbReference type="GO" id="GO:0015631">
    <property type="term" value="F:tubulin binding"/>
    <property type="evidence" value="ECO:0007669"/>
    <property type="project" value="TreeGrafter"/>
</dbReference>
<dbReference type="SMART" id="SM00248">
    <property type="entry name" value="ANK"/>
    <property type="match status" value="3"/>
</dbReference>
<dbReference type="SUPFAM" id="SSF48403">
    <property type="entry name" value="Ankyrin repeat"/>
    <property type="match status" value="1"/>
</dbReference>
<gene>
    <name evidence="4" type="ORF">PITG_00903</name>
</gene>
<keyword evidence="5" id="KW-1185">Reference proteome</keyword>
<dbReference type="Pfam" id="PF12796">
    <property type="entry name" value="Ank_2"/>
    <property type="match status" value="1"/>
</dbReference>
<dbReference type="GO" id="GO:0007017">
    <property type="term" value="P:microtubule-based process"/>
    <property type="evidence" value="ECO:0007669"/>
    <property type="project" value="TreeGrafter"/>
</dbReference>
<evidence type="ECO:0000313" key="5">
    <source>
        <dbReference type="Proteomes" id="UP000006643"/>
    </source>
</evidence>
<dbReference type="KEGG" id="pif:PITG_00903"/>
<sequence length="241" mass="27332">MCAERARELQERIKRLQRASWAVDSQLEAVELRLLSELHPLTNRQRPLQAKYAAKLRCRLEQMISTVRSWQRVVDDWEEKGSASRYWSSIQALYASSSIICSNDMDTCRRQYFLNSWRGAPGGDSLLHIAAWNGREQHVALLVDEGADVNLIDSSASHRTPLHEACHAGHVSVVVMLLRAGARLNAVDVSGDSPLHVACRQGWTRVVRILLMAANDLGDERDTRAWTQEDYFNLRNGKGRQ</sequence>
<dbReference type="InterPro" id="IPR002110">
    <property type="entry name" value="Ankyrin_rpt"/>
</dbReference>
<organism evidence="4 5">
    <name type="scientific">Phytophthora infestans (strain T30-4)</name>
    <name type="common">Potato late blight agent</name>
    <dbReference type="NCBI Taxonomy" id="403677"/>
    <lineage>
        <taxon>Eukaryota</taxon>
        <taxon>Sar</taxon>
        <taxon>Stramenopiles</taxon>
        <taxon>Oomycota</taxon>
        <taxon>Peronosporomycetes</taxon>
        <taxon>Peronosporales</taxon>
        <taxon>Peronosporaceae</taxon>
        <taxon>Phytophthora</taxon>
    </lineage>
</organism>
<dbReference type="RefSeq" id="XP_002909445.1">
    <property type="nucleotide sequence ID" value="XM_002909399.1"/>
</dbReference>
<comment type="similarity">
    <text evidence="1">Belongs to the prefoldin subunit alpha family.</text>
</comment>
<dbReference type="PROSITE" id="PS50088">
    <property type="entry name" value="ANK_REPEAT"/>
    <property type="match status" value="3"/>
</dbReference>
<evidence type="ECO:0000256" key="2">
    <source>
        <dbReference type="ARBA" id="ARBA00023186"/>
    </source>
</evidence>
<dbReference type="PROSITE" id="PS50297">
    <property type="entry name" value="ANK_REP_REGION"/>
    <property type="match status" value="3"/>
</dbReference>
<dbReference type="GO" id="GO:0007021">
    <property type="term" value="P:tubulin complex assembly"/>
    <property type="evidence" value="ECO:0007669"/>
    <property type="project" value="TreeGrafter"/>
</dbReference>
<reference evidence="5" key="1">
    <citation type="journal article" date="2009" name="Nature">
        <title>Genome sequence and analysis of the Irish potato famine pathogen Phytophthora infestans.</title>
        <authorList>
            <consortium name="The Broad Institute Genome Sequencing Platform"/>
            <person name="Haas B.J."/>
            <person name="Kamoun S."/>
            <person name="Zody M.C."/>
            <person name="Jiang R.H."/>
            <person name="Handsaker R.E."/>
            <person name="Cano L.M."/>
            <person name="Grabherr M."/>
            <person name="Kodira C.D."/>
            <person name="Raffaele S."/>
            <person name="Torto-Alalibo T."/>
            <person name="Bozkurt T.O."/>
            <person name="Ah-Fong A.M."/>
            <person name="Alvarado L."/>
            <person name="Anderson V.L."/>
            <person name="Armstrong M.R."/>
            <person name="Avrova A."/>
            <person name="Baxter L."/>
            <person name="Beynon J."/>
            <person name="Boevink P.C."/>
            <person name="Bollmann S.R."/>
            <person name="Bos J.I."/>
            <person name="Bulone V."/>
            <person name="Cai G."/>
            <person name="Cakir C."/>
            <person name="Carrington J.C."/>
            <person name="Chawner M."/>
            <person name="Conti L."/>
            <person name="Costanzo S."/>
            <person name="Ewan R."/>
            <person name="Fahlgren N."/>
            <person name="Fischbach M.A."/>
            <person name="Fugelstad J."/>
            <person name="Gilroy E.M."/>
            <person name="Gnerre S."/>
            <person name="Green P.J."/>
            <person name="Grenville-Briggs L.J."/>
            <person name="Griffith J."/>
            <person name="Grunwald N.J."/>
            <person name="Horn K."/>
            <person name="Horner N.R."/>
            <person name="Hu C.H."/>
            <person name="Huitema E."/>
            <person name="Jeong D.H."/>
            <person name="Jones A.M."/>
            <person name="Jones J.D."/>
            <person name="Jones R.W."/>
            <person name="Karlsson E.K."/>
            <person name="Kunjeti S.G."/>
            <person name="Lamour K."/>
            <person name="Liu Z."/>
            <person name="Ma L."/>
            <person name="Maclean D."/>
            <person name="Chibucos M.C."/>
            <person name="McDonald H."/>
            <person name="McWalters J."/>
            <person name="Meijer H.J."/>
            <person name="Morgan W."/>
            <person name="Morris P.F."/>
            <person name="Munro C.A."/>
            <person name="O'Neill K."/>
            <person name="Ospina-Giraldo M."/>
            <person name="Pinzon A."/>
            <person name="Pritchard L."/>
            <person name="Ramsahoye B."/>
            <person name="Ren Q."/>
            <person name="Restrepo S."/>
            <person name="Roy S."/>
            <person name="Sadanandom A."/>
            <person name="Savidor A."/>
            <person name="Schornack S."/>
            <person name="Schwartz D.C."/>
            <person name="Schumann U.D."/>
            <person name="Schwessinger B."/>
            <person name="Seyer L."/>
            <person name="Sharpe T."/>
            <person name="Silvar C."/>
            <person name="Song J."/>
            <person name="Studholme D.J."/>
            <person name="Sykes S."/>
            <person name="Thines M."/>
            <person name="van de Vondervoort P.J."/>
            <person name="Phuntumart V."/>
            <person name="Wawra S."/>
            <person name="Weide R."/>
            <person name="Win J."/>
            <person name="Young C."/>
            <person name="Zhou S."/>
            <person name="Fry W."/>
            <person name="Meyers B.C."/>
            <person name="van West P."/>
            <person name="Ristaino J."/>
            <person name="Govers F."/>
            <person name="Birch P.R."/>
            <person name="Whisson S.C."/>
            <person name="Judelson H.S."/>
            <person name="Nusbaum C."/>
        </authorList>
    </citation>
    <scope>NUCLEOTIDE SEQUENCE [LARGE SCALE GENOMIC DNA]</scope>
    <source>
        <strain evidence="5">T30-4</strain>
    </source>
</reference>
<dbReference type="OMA" id="SASRYWS"/>
<dbReference type="STRING" id="403677.D0MRZ0"/>
<dbReference type="eggNOG" id="KOG0504">
    <property type="taxonomic scope" value="Eukaryota"/>
</dbReference>
<dbReference type="PANTHER" id="PTHR12409:SF0">
    <property type="entry name" value="PREFOLDIN SUBUNIT 3"/>
    <property type="match status" value="1"/>
</dbReference>
<dbReference type="InterPro" id="IPR016655">
    <property type="entry name" value="PFD3"/>
</dbReference>
<feature type="repeat" description="ANK" evidence="3">
    <location>
        <begin position="122"/>
        <end position="154"/>
    </location>
</feature>
<dbReference type="GO" id="GO:0005737">
    <property type="term" value="C:cytoplasm"/>
    <property type="evidence" value="ECO:0007669"/>
    <property type="project" value="TreeGrafter"/>
</dbReference>
<dbReference type="OrthoDB" id="125638at2759"/>
<evidence type="ECO:0000256" key="1">
    <source>
        <dbReference type="ARBA" id="ARBA00010048"/>
    </source>
</evidence>
<name>D0MRZ0_PHYIT</name>
<feature type="repeat" description="ANK" evidence="3">
    <location>
        <begin position="190"/>
        <end position="222"/>
    </location>
</feature>
<dbReference type="EMBL" id="DS028118">
    <property type="protein sequence ID" value="EEY58259.1"/>
    <property type="molecule type" value="Genomic_DNA"/>
</dbReference>
<dbReference type="PANTHER" id="PTHR12409">
    <property type="entry name" value="PREFOLDIN SUBUNIT 3"/>
    <property type="match status" value="1"/>
</dbReference>
<dbReference type="GeneID" id="9472997"/>
<feature type="repeat" description="ANK" evidence="3">
    <location>
        <begin position="157"/>
        <end position="189"/>
    </location>
</feature>
<dbReference type="AlphaFoldDB" id="D0MRZ0"/>
<dbReference type="HOGENOM" id="CLU_1153624_0_0_1"/>
<protein>
    <submittedName>
        <fullName evidence="4">Uncharacterized protein</fullName>
    </submittedName>
</protein>
<evidence type="ECO:0000313" key="4">
    <source>
        <dbReference type="EMBL" id="EEY58259.1"/>
    </source>
</evidence>
<dbReference type="InterPro" id="IPR036770">
    <property type="entry name" value="Ankyrin_rpt-contain_sf"/>
</dbReference>
<dbReference type="VEuPathDB" id="FungiDB:PITG_00903"/>
<dbReference type="InParanoid" id="D0MRZ0"/>
<evidence type="ECO:0000256" key="3">
    <source>
        <dbReference type="PROSITE-ProRule" id="PRU00023"/>
    </source>
</evidence>
<dbReference type="GO" id="GO:0006457">
    <property type="term" value="P:protein folding"/>
    <property type="evidence" value="ECO:0007669"/>
    <property type="project" value="InterPro"/>
</dbReference>